<evidence type="ECO:0000313" key="4">
    <source>
        <dbReference type="Proteomes" id="UP000324479"/>
    </source>
</evidence>
<evidence type="ECO:0000313" key="3">
    <source>
        <dbReference type="EMBL" id="KAA5545478.1"/>
    </source>
</evidence>
<reference evidence="3 4" key="1">
    <citation type="submission" date="2019-08" db="EMBL/GenBank/DDBJ databases">
        <authorList>
            <person name="Dhanesh K."/>
            <person name="Kumar G."/>
            <person name="Sasikala C."/>
            <person name="Venkata Ramana C."/>
        </authorList>
    </citation>
    <scope>NUCLEOTIDE SEQUENCE [LARGE SCALE GENOMIC DNA]</scope>
    <source>
        <strain evidence="3 4">JC645</strain>
    </source>
</reference>
<dbReference type="Proteomes" id="UP000324479">
    <property type="component" value="Unassembled WGS sequence"/>
</dbReference>
<feature type="chain" id="PRO_5024364794" evidence="2">
    <location>
        <begin position="44"/>
        <end position="144"/>
    </location>
</feature>
<feature type="compositionally biased region" description="Basic and acidic residues" evidence="1">
    <location>
        <begin position="108"/>
        <end position="120"/>
    </location>
</feature>
<dbReference type="AlphaFoldDB" id="A0A5M6DD89"/>
<keyword evidence="2" id="KW-0732">Signal</keyword>
<protein>
    <submittedName>
        <fullName evidence="3">Uncharacterized protein</fullName>
    </submittedName>
</protein>
<sequence>MQNRSSKTSMLTHAPNVQVLVKSCAAVAALMVPLALSAQTATAQQYEWEPGYGYHEEEWYDPSDWFGNDDDVSYEDAYDSYYGNYDDDYYGEYYDNDEFASADDYYEEQPRRDRDSYRDQNRRGYFTSDWFDQSPGFDAWYDAR</sequence>
<organism evidence="3 4">
    <name type="scientific">Roseiconus nitratireducens</name>
    <dbReference type="NCBI Taxonomy" id="2605748"/>
    <lineage>
        <taxon>Bacteria</taxon>
        <taxon>Pseudomonadati</taxon>
        <taxon>Planctomycetota</taxon>
        <taxon>Planctomycetia</taxon>
        <taxon>Pirellulales</taxon>
        <taxon>Pirellulaceae</taxon>
        <taxon>Roseiconus</taxon>
    </lineage>
</organism>
<evidence type="ECO:0000256" key="1">
    <source>
        <dbReference type="SAM" id="MobiDB-lite"/>
    </source>
</evidence>
<accession>A0A5M6DD89</accession>
<comment type="caution">
    <text evidence="3">The sequence shown here is derived from an EMBL/GenBank/DDBJ whole genome shotgun (WGS) entry which is preliminary data.</text>
</comment>
<gene>
    <name evidence="3" type="ORF">FYK55_07470</name>
</gene>
<name>A0A5M6DD89_9BACT</name>
<feature type="signal peptide" evidence="2">
    <location>
        <begin position="1"/>
        <end position="43"/>
    </location>
</feature>
<keyword evidence="4" id="KW-1185">Reference proteome</keyword>
<feature type="region of interest" description="Disordered" evidence="1">
    <location>
        <begin position="101"/>
        <end position="120"/>
    </location>
</feature>
<evidence type="ECO:0000256" key="2">
    <source>
        <dbReference type="SAM" id="SignalP"/>
    </source>
</evidence>
<dbReference type="EMBL" id="VWOX01000003">
    <property type="protein sequence ID" value="KAA5545478.1"/>
    <property type="molecule type" value="Genomic_DNA"/>
</dbReference>
<dbReference type="RefSeq" id="WP_150075747.1">
    <property type="nucleotide sequence ID" value="NZ_VWOX01000003.1"/>
</dbReference>
<proteinExistence type="predicted"/>